<evidence type="ECO:0000313" key="3">
    <source>
        <dbReference type="EMBL" id="KIW72519.1"/>
    </source>
</evidence>
<accession>A0A0D2GJJ7</accession>
<dbReference type="SUPFAM" id="SSF81383">
    <property type="entry name" value="F-box domain"/>
    <property type="match status" value="1"/>
</dbReference>
<dbReference type="Pfam" id="PF12937">
    <property type="entry name" value="F-box-like"/>
    <property type="match status" value="1"/>
</dbReference>
<feature type="domain" description="F-box" evidence="2">
    <location>
        <begin position="65"/>
        <end position="111"/>
    </location>
</feature>
<evidence type="ECO:0000259" key="2">
    <source>
        <dbReference type="PROSITE" id="PS50181"/>
    </source>
</evidence>
<evidence type="ECO:0000313" key="4">
    <source>
        <dbReference type="Proteomes" id="UP000054266"/>
    </source>
</evidence>
<feature type="region of interest" description="Disordered" evidence="1">
    <location>
        <begin position="1"/>
        <end position="21"/>
    </location>
</feature>
<reference evidence="3 4" key="1">
    <citation type="submission" date="2015-01" db="EMBL/GenBank/DDBJ databases">
        <title>The Genome Sequence of Capronia semiimmersa CBS27337.</title>
        <authorList>
            <consortium name="The Broad Institute Genomics Platform"/>
            <person name="Cuomo C."/>
            <person name="de Hoog S."/>
            <person name="Gorbushina A."/>
            <person name="Stielow B."/>
            <person name="Teixiera M."/>
            <person name="Abouelleil A."/>
            <person name="Chapman S.B."/>
            <person name="Priest M."/>
            <person name="Young S.K."/>
            <person name="Wortman J."/>
            <person name="Nusbaum C."/>
            <person name="Birren B."/>
        </authorList>
    </citation>
    <scope>NUCLEOTIDE SEQUENCE [LARGE SCALE GENOMIC DNA]</scope>
    <source>
        <strain evidence="3 4">CBS 27337</strain>
    </source>
</reference>
<name>A0A0D2GJJ7_9EURO</name>
<sequence>MARVRSTTAALARTRTARPRRRRHVPPNWRFLFYLRRHARFTVPNQILNTISRPRRSRVNNTPSRVPLLALPDDILYRVTDFLDVASLISLGLTCKALAFLTTRSFSIAQTTTLNDFPTFTAERVLVAHNGPAAVIPTIQYTPTFSDRRILMLQLRPFMPRTHRLCWMCLVYTPIRAAADEDDHGWHATSRVNTTGGNALNIDHLLERPVLRVHAHRRCMAMFNLVNGRQLGDWCLGTAGASGGRDTFHPALARNHDETVDGPATLRLGGLAMWVHE</sequence>
<feature type="compositionally biased region" description="Low complexity" evidence="1">
    <location>
        <begin position="1"/>
        <end position="14"/>
    </location>
</feature>
<dbReference type="PROSITE" id="PS50181">
    <property type="entry name" value="FBOX"/>
    <property type="match status" value="1"/>
</dbReference>
<dbReference type="HOGENOM" id="CLU_087645_0_0_1"/>
<dbReference type="EMBL" id="KN846956">
    <property type="protein sequence ID" value="KIW72519.1"/>
    <property type="molecule type" value="Genomic_DNA"/>
</dbReference>
<dbReference type="InterPro" id="IPR036047">
    <property type="entry name" value="F-box-like_dom_sf"/>
</dbReference>
<proteinExistence type="predicted"/>
<protein>
    <recommendedName>
        <fullName evidence="2">F-box domain-containing protein</fullName>
    </recommendedName>
</protein>
<organism evidence="3 4">
    <name type="scientific">Phialophora macrospora</name>
    <dbReference type="NCBI Taxonomy" id="1851006"/>
    <lineage>
        <taxon>Eukaryota</taxon>
        <taxon>Fungi</taxon>
        <taxon>Dikarya</taxon>
        <taxon>Ascomycota</taxon>
        <taxon>Pezizomycotina</taxon>
        <taxon>Eurotiomycetes</taxon>
        <taxon>Chaetothyriomycetidae</taxon>
        <taxon>Chaetothyriales</taxon>
        <taxon>Herpotrichiellaceae</taxon>
        <taxon>Phialophora</taxon>
    </lineage>
</organism>
<evidence type="ECO:0000256" key="1">
    <source>
        <dbReference type="SAM" id="MobiDB-lite"/>
    </source>
</evidence>
<dbReference type="AlphaFoldDB" id="A0A0D2GJJ7"/>
<dbReference type="InterPro" id="IPR001810">
    <property type="entry name" value="F-box_dom"/>
</dbReference>
<dbReference type="CDD" id="cd09917">
    <property type="entry name" value="F-box_SF"/>
    <property type="match status" value="1"/>
</dbReference>
<dbReference type="Proteomes" id="UP000054266">
    <property type="component" value="Unassembled WGS sequence"/>
</dbReference>
<keyword evidence="4" id="KW-1185">Reference proteome</keyword>
<gene>
    <name evidence="3" type="ORF">PV04_00704</name>
</gene>